<sequence length="77" mass="8597">MFTAENLQEIVRLFREADADGGGGLDIDEFCEAMKELFPTMDEEDLTALHMKIDTNGDGGVDLGELTDYLALVNRIW</sequence>
<dbReference type="SMART" id="SM00054">
    <property type="entry name" value="EFh"/>
    <property type="match status" value="2"/>
</dbReference>
<name>A0A8C9YKY4_SANLU</name>
<evidence type="ECO:0000259" key="1">
    <source>
        <dbReference type="PROSITE" id="PS50222"/>
    </source>
</evidence>
<dbReference type="CDD" id="cd00051">
    <property type="entry name" value="EFh"/>
    <property type="match status" value="1"/>
</dbReference>
<keyword evidence="3" id="KW-1185">Reference proteome</keyword>
<reference evidence="2" key="2">
    <citation type="submission" date="2025-09" db="UniProtKB">
        <authorList>
            <consortium name="Ensembl"/>
        </authorList>
    </citation>
    <scope>IDENTIFICATION</scope>
</reference>
<dbReference type="AlphaFoldDB" id="A0A8C9YKY4"/>
<feature type="domain" description="EF-hand" evidence="1">
    <location>
        <begin position="5"/>
        <end position="40"/>
    </location>
</feature>
<dbReference type="Ensembl" id="ENSSLUT00000027687.1">
    <property type="protein sequence ID" value="ENSSLUP00000026808.1"/>
    <property type="gene ID" value="ENSSLUG00000012193.1"/>
</dbReference>
<organism evidence="2 3">
    <name type="scientific">Sander lucioperca</name>
    <name type="common">Pike-perch</name>
    <name type="synonym">Perca lucioperca</name>
    <dbReference type="NCBI Taxonomy" id="283035"/>
    <lineage>
        <taxon>Eukaryota</taxon>
        <taxon>Metazoa</taxon>
        <taxon>Chordata</taxon>
        <taxon>Craniata</taxon>
        <taxon>Vertebrata</taxon>
        <taxon>Euteleostomi</taxon>
        <taxon>Actinopterygii</taxon>
        <taxon>Neopterygii</taxon>
        <taxon>Teleostei</taxon>
        <taxon>Neoteleostei</taxon>
        <taxon>Acanthomorphata</taxon>
        <taxon>Eupercaria</taxon>
        <taxon>Perciformes</taxon>
        <taxon>Percoidei</taxon>
        <taxon>Percidae</taxon>
        <taxon>Luciopercinae</taxon>
        <taxon>Sander</taxon>
    </lineage>
</organism>
<protein>
    <recommendedName>
        <fullName evidence="1">EF-hand domain-containing protein</fullName>
    </recommendedName>
</protein>
<feature type="domain" description="EF-hand" evidence="1">
    <location>
        <begin position="41"/>
        <end position="76"/>
    </location>
</feature>
<dbReference type="InterPro" id="IPR002048">
    <property type="entry name" value="EF_hand_dom"/>
</dbReference>
<proteinExistence type="predicted"/>
<dbReference type="SUPFAM" id="SSF47473">
    <property type="entry name" value="EF-hand"/>
    <property type="match status" value="1"/>
</dbReference>
<accession>A0A8C9YKY4</accession>
<dbReference type="Pfam" id="PF13202">
    <property type="entry name" value="EF-hand_5"/>
    <property type="match status" value="1"/>
</dbReference>
<dbReference type="Proteomes" id="UP000694568">
    <property type="component" value="Unplaced"/>
</dbReference>
<dbReference type="PROSITE" id="PS50222">
    <property type="entry name" value="EF_HAND_2"/>
    <property type="match status" value="2"/>
</dbReference>
<reference evidence="2" key="1">
    <citation type="submission" date="2025-08" db="UniProtKB">
        <authorList>
            <consortium name="Ensembl"/>
        </authorList>
    </citation>
    <scope>IDENTIFICATION</scope>
</reference>
<evidence type="ECO:0000313" key="3">
    <source>
        <dbReference type="Proteomes" id="UP000694568"/>
    </source>
</evidence>
<evidence type="ECO:0000313" key="2">
    <source>
        <dbReference type="Ensembl" id="ENSSLUP00000026808.1"/>
    </source>
</evidence>
<dbReference type="GO" id="GO:0005509">
    <property type="term" value="F:calcium ion binding"/>
    <property type="evidence" value="ECO:0007669"/>
    <property type="project" value="InterPro"/>
</dbReference>
<dbReference type="Pfam" id="PF00036">
    <property type="entry name" value="EF-hand_1"/>
    <property type="match status" value="1"/>
</dbReference>
<dbReference type="InterPro" id="IPR011992">
    <property type="entry name" value="EF-hand-dom_pair"/>
</dbReference>
<dbReference type="Gene3D" id="1.10.238.10">
    <property type="entry name" value="EF-hand"/>
    <property type="match status" value="1"/>
</dbReference>